<keyword evidence="6" id="KW-1133">Transmembrane helix</keyword>
<dbReference type="EMBL" id="QCYY01003325">
    <property type="protein sequence ID" value="ROT64108.1"/>
    <property type="molecule type" value="Genomic_DNA"/>
</dbReference>
<evidence type="ECO:0000256" key="5">
    <source>
        <dbReference type="ARBA" id="ARBA00022692"/>
    </source>
</evidence>
<reference evidence="13 14" key="1">
    <citation type="submission" date="2018-04" db="EMBL/GenBank/DDBJ databases">
        <authorList>
            <person name="Zhang X."/>
            <person name="Yuan J."/>
            <person name="Li F."/>
            <person name="Xiang J."/>
        </authorList>
    </citation>
    <scope>NUCLEOTIDE SEQUENCE [LARGE SCALE GENOMIC DNA]</scope>
    <source>
        <tissue evidence="13">Muscle</tissue>
    </source>
</reference>
<sequence length="535" mass="59710">MGQSAELASPFPPINLCPWPSFHPLRLTSLGLNTSVATGDQLMLNVENLTGIDRGMTGRKLVEEAAWRLEELVEELEVGNTQQIYNESNVSSQFWQRSFSPTGPCLTLTPPPLASLQSRSLTLKLRQRHSDWDECTWTDEGIPKRYSGPQDCSAVHEHCNRSCVWEQFITQHFYRINFIYLQSSSLTLDIPHASSDLRLSKSQVEAVLYEVIHLDGAEIGSRDCLQRCLTETSEATSKCIKLSEATQKKQIRDLCITQSQQYSLLEKILLDSNVIELFSTSLSIRPLQARDLPAVTVCIWPPFNVQRLLETAGLGSAYEQVTHLDPVDKHASILSLLQRLIEAPNGTTLDHLWSESAWKANELEFLWSGLHGDTTGRGKCMSACLEKALQDQMGCILPWAIARYDLPVCNMNHFADFVAGLWNLGLGPRDVYSAVLGKRVTHTCSRRCHQRLGVFFGISSGDERHVAQTLTFGYLPKKCVTYISSMLAFHSENFESVIEHDRYPLSQLLCEIGGIAGMTLGTSLASVMEGIVAAF</sequence>
<keyword evidence="8 12" id="KW-0406">Ion transport</keyword>
<evidence type="ECO:0000256" key="9">
    <source>
        <dbReference type="ARBA" id="ARBA00023136"/>
    </source>
</evidence>
<keyword evidence="5 12" id="KW-0812">Transmembrane</keyword>
<keyword evidence="11 12" id="KW-0407">Ion channel</keyword>
<keyword evidence="4 12" id="KW-0894">Sodium channel</keyword>
<dbReference type="Proteomes" id="UP000283509">
    <property type="component" value="Unassembled WGS sequence"/>
</dbReference>
<keyword evidence="7" id="KW-0915">Sodium</keyword>
<evidence type="ECO:0000256" key="6">
    <source>
        <dbReference type="ARBA" id="ARBA00022989"/>
    </source>
</evidence>
<evidence type="ECO:0000256" key="1">
    <source>
        <dbReference type="ARBA" id="ARBA00004141"/>
    </source>
</evidence>
<dbReference type="AlphaFoldDB" id="A0A423SIL9"/>
<dbReference type="Pfam" id="PF00858">
    <property type="entry name" value="ASC"/>
    <property type="match status" value="1"/>
</dbReference>
<keyword evidence="14" id="KW-1185">Reference proteome</keyword>
<comment type="subcellular location">
    <subcellularLocation>
        <location evidence="1">Membrane</location>
        <topology evidence="1">Multi-pass membrane protein</topology>
    </subcellularLocation>
</comment>
<name>A0A423SIL9_PENVA</name>
<gene>
    <name evidence="13" type="ORF">C7M84_017963</name>
</gene>
<evidence type="ECO:0000313" key="13">
    <source>
        <dbReference type="EMBL" id="ROT64108.1"/>
    </source>
</evidence>
<evidence type="ECO:0000256" key="2">
    <source>
        <dbReference type="ARBA" id="ARBA00007193"/>
    </source>
</evidence>
<dbReference type="GO" id="GO:0016020">
    <property type="term" value="C:membrane"/>
    <property type="evidence" value="ECO:0007669"/>
    <property type="project" value="UniProtKB-SubCell"/>
</dbReference>
<proteinExistence type="inferred from homology"/>
<reference evidence="13 14" key="2">
    <citation type="submission" date="2019-01" db="EMBL/GenBank/DDBJ databases">
        <title>The decoding of complex shrimp genome reveals the adaptation for benthos swimmer, frequently molting mechanism and breeding impact on genome.</title>
        <authorList>
            <person name="Sun Y."/>
            <person name="Gao Y."/>
            <person name="Yu Y."/>
        </authorList>
    </citation>
    <scope>NUCLEOTIDE SEQUENCE [LARGE SCALE GENOMIC DNA]</scope>
    <source>
        <tissue evidence="13">Muscle</tissue>
    </source>
</reference>
<evidence type="ECO:0000256" key="12">
    <source>
        <dbReference type="RuleBase" id="RU000679"/>
    </source>
</evidence>
<evidence type="ECO:0000256" key="4">
    <source>
        <dbReference type="ARBA" id="ARBA00022461"/>
    </source>
</evidence>
<dbReference type="Gene3D" id="1.10.287.770">
    <property type="entry name" value="YojJ-like"/>
    <property type="match status" value="1"/>
</dbReference>
<organism evidence="13 14">
    <name type="scientific">Penaeus vannamei</name>
    <name type="common">Whiteleg shrimp</name>
    <name type="synonym">Litopenaeus vannamei</name>
    <dbReference type="NCBI Taxonomy" id="6689"/>
    <lineage>
        <taxon>Eukaryota</taxon>
        <taxon>Metazoa</taxon>
        <taxon>Ecdysozoa</taxon>
        <taxon>Arthropoda</taxon>
        <taxon>Crustacea</taxon>
        <taxon>Multicrustacea</taxon>
        <taxon>Malacostraca</taxon>
        <taxon>Eumalacostraca</taxon>
        <taxon>Eucarida</taxon>
        <taxon>Decapoda</taxon>
        <taxon>Dendrobranchiata</taxon>
        <taxon>Penaeoidea</taxon>
        <taxon>Penaeidae</taxon>
        <taxon>Penaeus</taxon>
    </lineage>
</organism>
<evidence type="ECO:0000256" key="11">
    <source>
        <dbReference type="ARBA" id="ARBA00023303"/>
    </source>
</evidence>
<evidence type="ECO:0000256" key="10">
    <source>
        <dbReference type="ARBA" id="ARBA00023201"/>
    </source>
</evidence>
<accession>A0A423SIL9</accession>
<dbReference type="InterPro" id="IPR001873">
    <property type="entry name" value="ENaC"/>
</dbReference>
<evidence type="ECO:0000256" key="8">
    <source>
        <dbReference type="ARBA" id="ARBA00023065"/>
    </source>
</evidence>
<comment type="caution">
    <text evidence="13">The sequence shown here is derived from an EMBL/GenBank/DDBJ whole genome shotgun (WGS) entry which is preliminary data.</text>
</comment>
<keyword evidence="3 12" id="KW-0813">Transport</keyword>
<evidence type="ECO:0000256" key="3">
    <source>
        <dbReference type="ARBA" id="ARBA00022448"/>
    </source>
</evidence>
<evidence type="ECO:0000256" key="7">
    <source>
        <dbReference type="ARBA" id="ARBA00023053"/>
    </source>
</evidence>
<comment type="similarity">
    <text evidence="2 12">Belongs to the amiloride-sensitive sodium channel (TC 1.A.6) family.</text>
</comment>
<dbReference type="GO" id="GO:0005272">
    <property type="term" value="F:sodium channel activity"/>
    <property type="evidence" value="ECO:0007669"/>
    <property type="project" value="UniProtKB-KW"/>
</dbReference>
<keyword evidence="9" id="KW-0472">Membrane</keyword>
<evidence type="ECO:0000313" key="14">
    <source>
        <dbReference type="Proteomes" id="UP000283509"/>
    </source>
</evidence>
<keyword evidence="10 12" id="KW-0739">Sodium transport</keyword>
<protein>
    <submittedName>
        <fullName evidence="13">Uncharacterized protein</fullName>
    </submittedName>
</protein>